<evidence type="ECO:0000313" key="4">
    <source>
        <dbReference type="Proteomes" id="UP000198778"/>
    </source>
</evidence>
<gene>
    <name evidence="3" type="ORF">SAMN04488053_10556</name>
</gene>
<dbReference type="PROSITE" id="PS51257">
    <property type="entry name" value="PROKAR_LIPOPROTEIN"/>
    <property type="match status" value="1"/>
</dbReference>
<reference evidence="4" key="1">
    <citation type="submission" date="2016-10" db="EMBL/GenBank/DDBJ databases">
        <authorList>
            <person name="Varghese N."/>
            <person name="Submissions S."/>
        </authorList>
    </citation>
    <scope>NUCLEOTIDE SEQUENCE [LARGE SCALE GENOMIC DNA]</scope>
    <source>
        <strain evidence="4">CGMCC 1.10369</strain>
    </source>
</reference>
<sequence>MKKIMITAALGLLAACGTTEENNNEQSGAVGVDEINLAQLEAEIEAPDTLEPGEEAELRVLVTQGEEIVDDASEVTWEIWQAGAKEESDMLEADLPGEEGWYSVQYDFEEEAVYHVQSHTTARGMHVMPVHDIIVGDPEEEELESAEETEHENSMNDHEHGGNEENNHEHGEEGTHEQGENNASAANEDHSLTHGAMHESMSIDWNTPANLVGVEEVTITMDIFWEEEAWEDGEVRLEIWQHHDEMRTWLEAEETDPGTYEKTFAPEESGSYHIMVHLEDEEVHEHIQYELYVEE</sequence>
<keyword evidence="4" id="KW-1185">Reference proteome</keyword>
<dbReference type="STRING" id="745820.SAMN04488053_10556"/>
<dbReference type="RefSeq" id="WP_090842781.1">
    <property type="nucleotide sequence ID" value="NZ_FNIL01000005.1"/>
</dbReference>
<feature type="region of interest" description="Disordered" evidence="1">
    <location>
        <begin position="140"/>
        <end position="185"/>
    </location>
</feature>
<dbReference type="Pfam" id="PF13115">
    <property type="entry name" value="YtkA"/>
    <property type="match status" value="1"/>
</dbReference>
<feature type="compositionally biased region" description="Acidic residues" evidence="1">
    <location>
        <begin position="140"/>
        <end position="150"/>
    </location>
</feature>
<evidence type="ECO:0000313" key="3">
    <source>
        <dbReference type="EMBL" id="SDN97323.1"/>
    </source>
</evidence>
<dbReference type="OrthoDB" id="2679563at2"/>
<dbReference type="Proteomes" id="UP000198778">
    <property type="component" value="Unassembled WGS sequence"/>
</dbReference>
<dbReference type="AlphaFoldDB" id="A0A1H0FRL6"/>
<accession>A0A1H0FRL6</accession>
<evidence type="ECO:0000259" key="2">
    <source>
        <dbReference type="Pfam" id="PF13115"/>
    </source>
</evidence>
<dbReference type="EMBL" id="FNIL01000005">
    <property type="protein sequence ID" value="SDN97323.1"/>
    <property type="molecule type" value="Genomic_DNA"/>
</dbReference>
<feature type="domain" description="YtkA-like" evidence="2">
    <location>
        <begin position="39"/>
        <end position="119"/>
    </location>
</feature>
<dbReference type="InterPro" id="IPR032693">
    <property type="entry name" value="YtkA-like_dom"/>
</dbReference>
<name>A0A1H0FRL6_9BACI</name>
<feature type="compositionally biased region" description="Basic and acidic residues" evidence="1">
    <location>
        <begin position="151"/>
        <end position="179"/>
    </location>
</feature>
<evidence type="ECO:0000256" key="1">
    <source>
        <dbReference type="SAM" id="MobiDB-lite"/>
    </source>
</evidence>
<organism evidence="3 4">
    <name type="scientific">Alkalicoccus daliensis</name>
    <dbReference type="NCBI Taxonomy" id="745820"/>
    <lineage>
        <taxon>Bacteria</taxon>
        <taxon>Bacillati</taxon>
        <taxon>Bacillota</taxon>
        <taxon>Bacilli</taxon>
        <taxon>Bacillales</taxon>
        <taxon>Bacillaceae</taxon>
        <taxon>Alkalicoccus</taxon>
    </lineage>
</organism>
<protein>
    <submittedName>
        <fullName evidence="3">YtkA-like</fullName>
    </submittedName>
</protein>
<proteinExistence type="predicted"/>